<sequence>MATYSSVTFNGSFKLEGAKVEDLVKPSHQRILGGKVGGLEIYDPGLGVHQGLPNSPRGNLRAPSEAVCSGRSHCLGAEHSLNRWCGDGPLAPLSLEGGGSTLKTVGAEAAVMSCPPSARWRSLNLCRGSSGTLQEIVGSVDKPSLPVPRQTDALPLHGTSWSRLRLLVRWLVHSPREKAPPGESTSRACSTQDTRKSGQN</sequence>
<keyword evidence="3" id="KW-1185">Reference proteome</keyword>
<evidence type="ECO:0000256" key="1">
    <source>
        <dbReference type="SAM" id="MobiDB-lite"/>
    </source>
</evidence>
<accession>A0A9Q1K9S5</accession>
<name>A0A9Q1K9S5_9CARY</name>
<feature type="compositionally biased region" description="Polar residues" evidence="1">
    <location>
        <begin position="183"/>
        <end position="192"/>
    </location>
</feature>
<organism evidence="2 3">
    <name type="scientific">Carnegiea gigantea</name>
    <dbReference type="NCBI Taxonomy" id="171969"/>
    <lineage>
        <taxon>Eukaryota</taxon>
        <taxon>Viridiplantae</taxon>
        <taxon>Streptophyta</taxon>
        <taxon>Embryophyta</taxon>
        <taxon>Tracheophyta</taxon>
        <taxon>Spermatophyta</taxon>
        <taxon>Magnoliopsida</taxon>
        <taxon>eudicotyledons</taxon>
        <taxon>Gunneridae</taxon>
        <taxon>Pentapetalae</taxon>
        <taxon>Caryophyllales</taxon>
        <taxon>Cactineae</taxon>
        <taxon>Cactaceae</taxon>
        <taxon>Cactoideae</taxon>
        <taxon>Echinocereeae</taxon>
        <taxon>Carnegiea</taxon>
    </lineage>
</organism>
<reference evidence="2" key="1">
    <citation type="submission" date="2022-04" db="EMBL/GenBank/DDBJ databases">
        <title>Carnegiea gigantea Genome sequencing and assembly v2.</title>
        <authorList>
            <person name="Copetti D."/>
            <person name="Sanderson M.J."/>
            <person name="Burquez A."/>
            <person name="Wojciechowski M.F."/>
        </authorList>
    </citation>
    <scope>NUCLEOTIDE SEQUENCE</scope>
    <source>
        <strain evidence="2">SGP5-SGP5p</strain>
        <tissue evidence="2">Aerial part</tissue>
    </source>
</reference>
<proteinExistence type="predicted"/>
<feature type="region of interest" description="Disordered" evidence="1">
    <location>
        <begin position="176"/>
        <end position="200"/>
    </location>
</feature>
<dbReference type="EMBL" id="JAKOGI010000224">
    <property type="protein sequence ID" value="KAJ8439297.1"/>
    <property type="molecule type" value="Genomic_DNA"/>
</dbReference>
<dbReference type="Proteomes" id="UP001153076">
    <property type="component" value="Unassembled WGS sequence"/>
</dbReference>
<evidence type="ECO:0000313" key="2">
    <source>
        <dbReference type="EMBL" id="KAJ8439297.1"/>
    </source>
</evidence>
<dbReference type="AlphaFoldDB" id="A0A9Q1K9S5"/>
<gene>
    <name evidence="2" type="ORF">Cgig2_018074</name>
</gene>
<protein>
    <submittedName>
        <fullName evidence="2">Uncharacterized protein</fullName>
    </submittedName>
</protein>
<comment type="caution">
    <text evidence="2">The sequence shown here is derived from an EMBL/GenBank/DDBJ whole genome shotgun (WGS) entry which is preliminary data.</text>
</comment>
<evidence type="ECO:0000313" key="3">
    <source>
        <dbReference type="Proteomes" id="UP001153076"/>
    </source>
</evidence>